<protein>
    <submittedName>
        <fullName evidence="1">Uncharacterized protein</fullName>
    </submittedName>
</protein>
<evidence type="ECO:0000313" key="1">
    <source>
        <dbReference type="EMBL" id="MFM2484717.1"/>
    </source>
</evidence>
<accession>A0ABW9G5D0</accession>
<dbReference type="RefSeq" id="WP_408622902.1">
    <property type="nucleotide sequence ID" value="NZ_JBEQCT010000002.1"/>
</dbReference>
<name>A0ABW9G5D0_9GAMM</name>
<gene>
    <name evidence="1" type="ORF">ABUE30_06510</name>
</gene>
<evidence type="ECO:0000313" key="2">
    <source>
        <dbReference type="Proteomes" id="UP001629953"/>
    </source>
</evidence>
<organism evidence="1 2">
    <name type="scientific">Celerinatantimonas yamalensis</name>
    <dbReference type="NCBI Taxonomy" id="559956"/>
    <lineage>
        <taxon>Bacteria</taxon>
        <taxon>Pseudomonadati</taxon>
        <taxon>Pseudomonadota</taxon>
        <taxon>Gammaproteobacteria</taxon>
        <taxon>Celerinatantimonadaceae</taxon>
        <taxon>Celerinatantimonas</taxon>
    </lineage>
</organism>
<dbReference type="EMBL" id="JBEQCT010000002">
    <property type="protein sequence ID" value="MFM2484717.1"/>
    <property type="molecule type" value="Genomic_DNA"/>
</dbReference>
<keyword evidence="2" id="KW-1185">Reference proteome</keyword>
<sequence length="158" mass="18225">MANQVLFLSACEDGRSRIAEDYFNQWCLILHLPYQAECRILTSGLNQQTATTLSSQIRQLLLGITPRSPTNELAWLKASYQELLDASYLFALDQFKPNSLIEYCYPELAGKVRYLDMGDEEIELVSITTDHMMNQIDQWIAELARQNEAPLKLHPQWQ</sequence>
<reference evidence="1 2" key="1">
    <citation type="journal article" date="2013" name="Int. J. Syst. Evol. Microbiol.">
        <title>Celerinatantimonas yamalensis sp. nov., a cold-adapted diazotrophic bacterium from a cold permafrost brine.</title>
        <authorList>
            <person name="Shcherbakova V."/>
            <person name="Chuvilskaya N."/>
            <person name="Rivkina E."/>
            <person name="Demidov N."/>
            <person name="Uchaeva V."/>
            <person name="Suetin S."/>
            <person name="Suzina N."/>
            <person name="Gilichinsky D."/>
        </authorList>
    </citation>
    <scope>NUCLEOTIDE SEQUENCE [LARGE SCALE GENOMIC DNA]</scope>
    <source>
        <strain evidence="1 2">C7</strain>
    </source>
</reference>
<proteinExistence type="predicted"/>
<comment type="caution">
    <text evidence="1">The sequence shown here is derived from an EMBL/GenBank/DDBJ whole genome shotgun (WGS) entry which is preliminary data.</text>
</comment>
<dbReference type="Proteomes" id="UP001629953">
    <property type="component" value="Unassembled WGS sequence"/>
</dbReference>